<feature type="transmembrane region" description="Helical" evidence="6">
    <location>
        <begin position="21"/>
        <end position="39"/>
    </location>
</feature>
<evidence type="ECO:0000256" key="3">
    <source>
        <dbReference type="ARBA" id="ARBA00022989"/>
    </source>
</evidence>
<feature type="compositionally biased region" description="Basic and acidic residues" evidence="5">
    <location>
        <begin position="702"/>
        <end position="714"/>
    </location>
</feature>
<dbReference type="InterPro" id="IPR036513">
    <property type="entry name" value="STAS_dom_sf"/>
</dbReference>
<feature type="region of interest" description="Disordered" evidence="5">
    <location>
        <begin position="700"/>
        <end position="736"/>
    </location>
</feature>
<sequence>MKIQLAQTLRDYDKKNLPKDMFAGLIIMAVSIPISMGYAQIAGLPAVYGLYGSVFPILLFALFSTSPQFIFGVDAAPAALVGSALLGMGIESGSAEAMSVVPVLTFWVAVWLLVFSLLGAGKLVNYISAPVMGGFITGICTTIILMQAPKLLGGSAGTGELPELLLHLWESLPGLNVPSLLLGLLALCILLLSKKIMPKFPMAVVLMALGVLLSKYLPLQTWGIATLSAVEPGMPEWSLPDLSAVPFVDAMTISLSVAVVIMAETLLAENSFAGKNGYRIDDNREIFAFFMGNSVAALTGCCPMNGSVSRTAMGEQYQAKTQLTGIVAGLSMIVLLLCGTGFIGYLPVPILTAIVISALLGATEFDLAARLWEVSRTEFFIFVGAFVGVLLLGTINGVLIGMILSFSEMIIRTSKPARCFLGIQPGHKHFRDLTESDQIHAVSGVLIYRFSSNLFFANIAVLEQDITDHITPETRAVILDASGVGSLDITAADRLGILYHKLKEENIRFYMTEHIAGVNDQLRKLGLGYMIEEGAVRRTIHIALKDMGYQRPYPLEGGVDNEERSASRKRADNRVQEFVWAFGKESEEQIEKQIALQIEQLKQTGDVEELLHGRWSHMEALDEDEWLEHLEEHLKEIVNISGKDEETLAARLETHRQEVHDRIALEHPELAERFKERRHLLDDHLKERRPEVYEVVVRMRQKKEQEKEIGEKYGRSSSNTEKRGRKKPEGGRTLDL</sequence>
<feature type="transmembrane region" description="Helical" evidence="6">
    <location>
        <begin position="172"/>
        <end position="192"/>
    </location>
</feature>
<dbReference type="Pfam" id="PF00916">
    <property type="entry name" value="Sulfate_transp"/>
    <property type="match status" value="1"/>
</dbReference>
<feature type="transmembrane region" description="Helical" evidence="6">
    <location>
        <begin position="350"/>
        <end position="367"/>
    </location>
</feature>
<keyword evidence="9" id="KW-1185">Reference proteome</keyword>
<feature type="transmembrane region" description="Helical" evidence="6">
    <location>
        <begin position="323"/>
        <end position="344"/>
    </location>
</feature>
<dbReference type="PANTHER" id="PTHR11814">
    <property type="entry name" value="SULFATE TRANSPORTER"/>
    <property type="match status" value="1"/>
</dbReference>
<feature type="transmembrane region" description="Helical" evidence="6">
    <location>
        <begin position="69"/>
        <end position="88"/>
    </location>
</feature>
<keyword evidence="4 6" id="KW-0472">Membrane</keyword>
<feature type="transmembrane region" description="Helical" evidence="6">
    <location>
        <begin position="45"/>
        <end position="62"/>
    </location>
</feature>
<organism evidence="8 9">
    <name type="scientific">Roseburia lenta</name>
    <dbReference type="NCBI Taxonomy" id="2763061"/>
    <lineage>
        <taxon>Bacteria</taxon>
        <taxon>Bacillati</taxon>
        <taxon>Bacillota</taxon>
        <taxon>Clostridia</taxon>
        <taxon>Lachnospirales</taxon>
        <taxon>Lachnospiraceae</taxon>
        <taxon>Roseburia</taxon>
    </lineage>
</organism>
<dbReference type="InterPro" id="IPR001902">
    <property type="entry name" value="SLC26A/SulP_fam"/>
</dbReference>
<protein>
    <submittedName>
        <fullName evidence="8">STAS domain-containing protein</fullName>
    </submittedName>
</protein>
<dbReference type="PROSITE" id="PS50801">
    <property type="entry name" value="STAS"/>
    <property type="match status" value="1"/>
</dbReference>
<dbReference type="Proteomes" id="UP000643810">
    <property type="component" value="Unassembled WGS sequence"/>
</dbReference>
<feature type="domain" description="STAS" evidence="7">
    <location>
        <begin position="435"/>
        <end position="547"/>
    </location>
</feature>
<gene>
    <name evidence="8" type="ORF">H8R94_05950</name>
</gene>
<evidence type="ECO:0000259" key="7">
    <source>
        <dbReference type="PROSITE" id="PS50801"/>
    </source>
</evidence>
<evidence type="ECO:0000313" key="9">
    <source>
        <dbReference type="Proteomes" id="UP000643810"/>
    </source>
</evidence>
<name>A0ABR7GH60_9FIRM</name>
<feature type="compositionally biased region" description="Basic and acidic residues" evidence="5">
    <location>
        <begin position="727"/>
        <end position="736"/>
    </location>
</feature>
<dbReference type="InterPro" id="IPR011547">
    <property type="entry name" value="SLC26A/SulP_dom"/>
</dbReference>
<evidence type="ECO:0000256" key="4">
    <source>
        <dbReference type="ARBA" id="ARBA00023136"/>
    </source>
</evidence>
<comment type="caution">
    <text evidence="8">The sequence shown here is derived from an EMBL/GenBank/DDBJ whole genome shotgun (WGS) entry which is preliminary data.</text>
</comment>
<proteinExistence type="predicted"/>
<feature type="transmembrane region" description="Helical" evidence="6">
    <location>
        <begin position="100"/>
        <end position="119"/>
    </location>
</feature>
<reference evidence="8 9" key="1">
    <citation type="submission" date="2020-08" db="EMBL/GenBank/DDBJ databases">
        <title>Genome public.</title>
        <authorList>
            <person name="Liu C."/>
            <person name="Sun Q."/>
        </authorList>
    </citation>
    <scope>NUCLEOTIDE SEQUENCE [LARGE SCALE GENOMIC DNA]</scope>
    <source>
        <strain evidence="8 9">NSJ-9</strain>
    </source>
</reference>
<evidence type="ECO:0000256" key="6">
    <source>
        <dbReference type="SAM" id="Phobius"/>
    </source>
</evidence>
<dbReference type="Gene3D" id="3.30.750.24">
    <property type="entry name" value="STAS domain"/>
    <property type="match status" value="1"/>
</dbReference>
<dbReference type="EMBL" id="JACOPG010000002">
    <property type="protein sequence ID" value="MBC5686151.1"/>
    <property type="molecule type" value="Genomic_DNA"/>
</dbReference>
<feature type="transmembrane region" description="Helical" evidence="6">
    <location>
        <begin position="131"/>
        <end position="152"/>
    </location>
</feature>
<evidence type="ECO:0000313" key="8">
    <source>
        <dbReference type="EMBL" id="MBC5686151.1"/>
    </source>
</evidence>
<dbReference type="SUPFAM" id="SSF52091">
    <property type="entry name" value="SpoIIaa-like"/>
    <property type="match status" value="1"/>
</dbReference>
<feature type="transmembrane region" description="Helical" evidence="6">
    <location>
        <begin position="204"/>
        <end position="225"/>
    </location>
</feature>
<accession>A0ABR7GH60</accession>
<dbReference type="Pfam" id="PF01740">
    <property type="entry name" value="STAS"/>
    <property type="match status" value="1"/>
</dbReference>
<keyword evidence="3 6" id="KW-1133">Transmembrane helix</keyword>
<evidence type="ECO:0000256" key="1">
    <source>
        <dbReference type="ARBA" id="ARBA00004141"/>
    </source>
</evidence>
<dbReference type="InterPro" id="IPR002645">
    <property type="entry name" value="STAS_dom"/>
</dbReference>
<keyword evidence="2 6" id="KW-0812">Transmembrane</keyword>
<evidence type="ECO:0000256" key="2">
    <source>
        <dbReference type="ARBA" id="ARBA00022692"/>
    </source>
</evidence>
<dbReference type="CDD" id="cd07042">
    <property type="entry name" value="STAS_SulP_like_sulfate_transporter"/>
    <property type="match status" value="1"/>
</dbReference>
<feature type="transmembrane region" description="Helical" evidence="6">
    <location>
        <begin position="379"/>
        <end position="406"/>
    </location>
</feature>
<feature type="transmembrane region" description="Helical" evidence="6">
    <location>
        <begin position="245"/>
        <end position="267"/>
    </location>
</feature>
<comment type="subcellular location">
    <subcellularLocation>
        <location evidence="1">Membrane</location>
        <topology evidence="1">Multi-pass membrane protein</topology>
    </subcellularLocation>
</comment>
<dbReference type="RefSeq" id="WP_118280409.1">
    <property type="nucleotide sequence ID" value="NZ_JACOPG010000002.1"/>
</dbReference>
<evidence type="ECO:0000256" key="5">
    <source>
        <dbReference type="SAM" id="MobiDB-lite"/>
    </source>
</evidence>